<dbReference type="RefSeq" id="WP_239678534.1">
    <property type="nucleotide sequence ID" value="NZ_CP070499.1"/>
</dbReference>
<organism evidence="1 2">
    <name type="scientific">Natronosporangium hydrolyticum</name>
    <dbReference type="NCBI Taxonomy" id="2811111"/>
    <lineage>
        <taxon>Bacteria</taxon>
        <taxon>Bacillati</taxon>
        <taxon>Actinomycetota</taxon>
        <taxon>Actinomycetes</taxon>
        <taxon>Micromonosporales</taxon>
        <taxon>Micromonosporaceae</taxon>
        <taxon>Natronosporangium</taxon>
    </lineage>
</organism>
<keyword evidence="2" id="KW-1185">Reference proteome</keyword>
<name>A0A895YNP2_9ACTN</name>
<proteinExistence type="predicted"/>
<sequence length="136" mass="15014">MPAQPVGTGVEINTGGFDGALEDILIDGSGREQRAIVVMWRPESGPPIFSRVEQELLRYESVTFSFHTDEGPLAVLMYHHGIAITPEREFRDVEVPAEATLLAAEPHVIVVALPEHEIEISYLRDGERERVTVAAP</sequence>
<evidence type="ECO:0000313" key="1">
    <source>
        <dbReference type="EMBL" id="QSB16326.1"/>
    </source>
</evidence>
<reference evidence="1" key="1">
    <citation type="submission" date="2021-02" db="EMBL/GenBank/DDBJ databases">
        <title>Natrosporangium hydrolyticum gen. nov., sp. nov, a haloalkaliphilic actinobacterium from a soda solonchak soil.</title>
        <authorList>
            <person name="Sorokin D.Y."/>
            <person name="Khijniak T.V."/>
            <person name="Zakharycheva A.P."/>
            <person name="Boueva O.V."/>
            <person name="Ariskina E.V."/>
            <person name="Hahnke R.L."/>
            <person name="Bunk B."/>
            <person name="Sproer C."/>
            <person name="Schumann P."/>
            <person name="Evtushenko L.I."/>
            <person name="Kublanov I.V."/>
        </authorList>
    </citation>
    <scope>NUCLEOTIDE SEQUENCE</scope>
    <source>
        <strain evidence="1">DSM 106523</strain>
    </source>
</reference>
<dbReference type="AlphaFoldDB" id="A0A895YNP2"/>
<dbReference type="Proteomes" id="UP000662857">
    <property type="component" value="Chromosome"/>
</dbReference>
<dbReference type="KEGG" id="nhy:JQS43_08565"/>
<dbReference type="EMBL" id="CP070499">
    <property type="protein sequence ID" value="QSB16326.1"/>
    <property type="molecule type" value="Genomic_DNA"/>
</dbReference>
<gene>
    <name evidence="1" type="ORF">JQS43_08565</name>
</gene>
<evidence type="ECO:0000313" key="2">
    <source>
        <dbReference type="Proteomes" id="UP000662857"/>
    </source>
</evidence>
<accession>A0A895YNP2</accession>
<protein>
    <submittedName>
        <fullName evidence="1">Uncharacterized protein</fullName>
    </submittedName>
</protein>